<accession>A0AAD9QXB1</accession>
<dbReference type="EMBL" id="JARQWQ010000011">
    <property type="protein sequence ID" value="KAK2568840.1"/>
    <property type="molecule type" value="Genomic_DNA"/>
</dbReference>
<reference evidence="1" key="2">
    <citation type="journal article" date="2023" name="Science">
        <title>Genomic signatures of disease resistance in endangered staghorn corals.</title>
        <authorList>
            <person name="Vollmer S.V."/>
            <person name="Selwyn J.D."/>
            <person name="Despard B.A."/>
            <person name="Roesel C.L."/>
        </authorList>
    </citation>
    <scope>NUCLEOTIDE SEQUENCE</scope>
    <source>
        <strain evidence="1">K2</strain>
    </source>
</reference>
<proteinExistence type="predicted"/>
<organism evidence="1 2">
    <name type="scientific">Acropora cervicornis</name>
    <name type="common">Staghorn coral</name>
    <dbReference type="NCBI Taxonomy" id="6130"/>
    <lineage>
        <taxon>Eukaryota</taxon>
        <taxon>Metazoa</taxon>
        <taxon>Cnidaria</taxon>
        <taxon>Anthozoa</taxon>
        <taxon>Hexacorallia</taxon>
        <taxon>Scleractinia</taxon>
        <taxon>Astrocoeniina</taxon>
        <taxon>Acroporidae</taxon>
        <taxon>Acropora</taxon>
    </lineage>
</organism>
<dbReference type="Proteomes" id="UP001249851">
    <property type="component" value="Unassembled WGS sequence"/>
</dbReference>
<protein>
    <submittedName>
        <fullName evidence="1">Uncharacterized protein</fullName>
    </submittedName>
</protein>
<evidence type="ECO:0000313" key="1">
    <source>
        <dbReference type="EMBL" id="KAK2568840.1"/>
    </source>
</evidence>
<keyword evidence="2" id="KW-1185">Reference proteome</keyword>
<gene>
    <name evidence="1" type="ORF">P5673_006887</name>
</gene>
<evidence type="ECO:0000313" key="2">
    <source>
        <dbReference type="Proteomes" id="UP001249851"/>
    </source>
</evidence>
<reference evidence="1" key="1">
    <citation type="journal article" date="2023" name="G3 (Bethesda)">
        <title>Whole genome assembly and annotation of the endangered Caribbean coral Acropora cervicornis.</title>
        <authorList>
            <person name="Selwyn J.D."/>
            <person name="Vollmer S.V."/>
        </authorList>
    </citation>
    <scope>NUCLEOTIDE SEQUENCE</scope>
    <source>
        <strain evidence="1">K2</strain>
    </source>
</reference>
<sequence>MHIPLIAAKIFGSKGAFPSTPLMFEMRLTSVGTRLSKRFRARAEAEEGQGLKTADWSRVTAHASEIWTVDGFECYRVDKKNRDLSSLSYTQPFKGKKVARRKKKRTLTVPFVVDDIPPEHKFPGVGPPGPDVKCFKQIYVPGLAVVGNLSNTDKRRLGQQSIVPAHSVLD</sequence>
<name>A0AAD9QXB1_ACRCE</name>
<comment type="caution">
    <text evidence="1">The sequence shown here is derived from an EMBL/GenBank/DDBJ whole genome shotgun (WGS) entry which is preliminary data.</text>
</comment>
<dbReference type="AlphaFoldDB" id="A0AAD9QXB1"/>